<feature type="region of interest" description="Disordered" evidence="4">
    <location>
        <begin position="641"/>
        <end position="716"/>
    </location>
</feature>
<feature type="compositionally biased region" description="Polar residues" evidence="4">
    <location>
        <begin position="680"/>
        <end position="704"/>
    </location>
</feature>
<dbReference type="Gene3D" id="1.10.510.10">
    <property type="entry name" value="Transferase(Phosphotransferase) domain 1"/>
    <property type="match status" value="1"/>
</dbReference>
<keyword evidence="2 3" id="KW-0067">ATP-binding</keyword>
<dbReference type="PROSITE" id="PS00108">
    <property type="entry name" value="PROTEIN_KINASE_ST"/>
    <property type="match status" value="1"/>
</dbReference>
<dbReference type="PROSITE" id="PS00107">
    <property type="entry name" value="PROTEIN_KINASE_ATP"/>
    <property type="match status" value="1"/>
</dbReference>
<dbReference type="PANTHER" id="PTHR24361:SF613">
    <property type="entry name" value="NUCLEAR RECEPTOR-BINDING PROTEIN-RELATED"/>
    <property type="match status" value="1"/>
</dbReference>
<dbReference type="GO" id="GO:0004674">
    <property type="term" value="F:protein serine/threonine kinase activity"/>
    <property type="evidence" value="ECO:0007669"/>
    <property type="project" value="TreeGrafter"/>
</dbReference>
<name>A0AA43QS50_9LECA</name>
<evidence type="ECO:0000256" key="1">
    <source>
        <dbReference type="ARBA" id="ARBA00022741"/>
    </source>
</evidence>
<evidence type="ECO:0000313" key="6">
    <source>
        <dbReference type="EMBL" id="MDI1491623.1"/>
    </source>
</evidence>
<evidence type="ECO:0000259" key="5">
    <source>
        <dbReference type="PROSITE" id="PS50011"/>
    </source>
</evidence>
<dbReference type="SUPFAM" id="SSF56112">
    <property type="entry name" value="Protein kinase-like (PK-like)"/>
    <property type="match status" value="1"/>
</dbReference>
<keyword evidence="1 3" id="KW-0547">Nucleotide-binding</keyword>
<dbReference type="SMART" id="SM00220">
    <property type="entry name" value="S_TKc"/>
    <property type="match status" value="1"/>
</dbReference>
<feature type="compositionally biased region" description="Basic and acidic residues" evidence="4">
    <location>
        <begin position="47"/>
        <end position="58"/>
    </location>
</feature>
<evidence type="ECO:0000313" key="7">
    <source>
        <dbReference type="Proteomes" id="UP001161017"/>
    </source>
</evidence>
<dbReference type="InterPro" id="IPR000719">
    <property type="entry name" value="Prot_kinase_dom"/>
</dbReference>
<dbReference type="AlphaFoldDB" id="A0AA43QS50"/>
<dbReference type="InterPro" id="IPR017441">
    <property type="entry name" value="Protein_kinase_ATP_BS"/>
</dbReference>
<dbReference type="Pfam" id="PF00069">
    <property type="entry name" value="Pkinase"/>
    <property type="match status" value="1"/>
</dbReference>
<feature type="binding site" evidence="3">
    <location>
        <position position="265"/>
    </location>
    <ligand>
        <name>ATP</name>
        <dbReference type="ChEBI" id="CHEBI:30616"/>
    </ligand>
</feature>
<dbReference type="InterPro" id="IPR008271">
    <property type="entry name" value="Ser/Thr_kinase_AS"/>
</dbReference>
<dbReference type="PANTHER" id="PTHR24361">
    <property type="entry name" value="MITOGEN-ACTIVATED KINASE KINASE KINASE"/>
    <property type="match status" value="1"/>
</dbReference>
<dbReference type="PROSITE" id="PS50011">
    <property type="entry name" value="PROTEIN_KINASE_DOM"/>
    <property type="match status" value="1"/>
</dbReference>
<dbReference type="GO" id="GO:0005737">
    <property type="term" value="C:cytoplasm"/>
    <property type="evidence" value="ECO:0007669"/>
    <property type="project" value="TreeGrafter"/>
</dbReference>
<dbReference type="InterPro" id="IPR053235">
    <property type="entry name" value="Ser_Thr_kinase"/>
</dbReference>
<feature type="domain" description="Protein kinase" evidence="5">
    <location>
        <begin position="236"/>
        <end position="498"/>
    </location>
</feature>
<comment type="caution">
    <text evidence="6">The sequence shown here is derived from an EMBL/GenBank/DDBJ whole genome shotgun (WGS) entry which is preliminary data.</text>
</comment>
<accession>A0AA43QS50</accession>
<sequence length="716" mass="81049">MDLPFSNTEPDDPDLILSLVPLNKKARETFERSVNWRHYHRHASTAEPKEQVTAKDEGQTTPRQDLPEEDQTLGEDESTLRLSFARPPRHPSSGYVFGSDPDVCDIFLGSRSTGISSIMFSLKYTTEGHLVLHSQSETNQIKVSYGKEEKAEHRSAYVWVLFPERTNITVTLVTKLVFSFRFPNHGDLTPTHQGFRDTFIRNPDNGCLSVLQLNRNTHHNTEDDCGAIVPFNEKIYTKFKELGAGGFGCVHEVAEASTAARFAIKTLYPGHVRYKEYRTARDILKKEAATLAGLAHRRIVRYYGVFNDSNSLCMVMELLPQGDLHSFLDQTGPQGLPNAQAAVVLWQGLEALEYLHEKSITHRDLKPKNIMLVDFGLSHAPTRGQTPKSKMKTICGTYEFWAPEQFIVGIYTNKVDIWALAVVIMYCLRIQGEIPFSACTNVTWCTNLMAAIESAAKERAPASIRRQLVNILSHHMIQLEADSRRSAQELLKLYDGFFNFLQEMETAVESRSPQVPFEFDAELTKNIKNLKKGLEDHCKLQNVARDTKGEVLDPDSWRAYNNRQALDQREIDPNAALNQPELPGEANQPRNPAGEEDQPPGLFHDENGQPIDLFHDENGQTIDLFHDEHGRTIDYFHDENGQPIDLFPNENGQSFNLPREENGQPLDLFHDGNGQPVRDWQTQSQLGQAMPSSKHSRQTSPSSEELTEASSKKRRL</sequence>
<evidence type="ECO:0000256" key="3">
    <source>
        <dbReference type="PROSITE-ProRule" id="PRU10141"/>
    </source>
</evidence>
<feature type="compositionally biased region" description="Acidic residues" evidence="4">
    <location>
        <begin position="67"/>
        <end position="77"/>
    </location>
</feature>
<dbReference type="EMBL" id="JAPUFD010000015">
    <property type="protein sequence ID" value="MDI1491623.1"/>
    <property type="molecule type" value="Genomic_DNA"/>
</dbReference>
<evidence type="ECO:0000256" key="4">
    <source>
        <dbReference type="SAM" id="MobiDB-lite"/>
    </source>
</evidence>
<dbReference type="GO" id="GO:0005524">
    <property type="term" value="F:ATP binding"/>
    <property type="evidence" value="ECO:0007669"/>
    <property type="project" value="UniProtKB-UniRule"/>
</dbReference>
<feature type="region of interest" description="Disordered" evidence="4">
    <location>
        <begin position="40"/>
        <end position="95"/>
    </location>
</feature>
<feature type="region of interest" description="Disordered" evidence="4">
    <location>
        <begin position="576"/>
        <end position="615"/>
    </location>
</feature>
<proteinExistence type="predicted"/>
<protein>
    <recommendedName>
        <fullName evidence="5">Protein kinase domain-containing protein</fullName>
    </recommendedName>
</protein>
<dbReference type="Proteomes" id="UP001161017">
    <property type="component" value="Unassembled WGS sequence"/>
</dbReference>
<evidence type="ECO:0000256" key="2">
    <source>
        <dbReference type="ARBA" id="ARBA00022840"/>
    </source>
</evidence>
<feature type="compositionally biased region" description="Basic and acidic residues" evidence="4">
    <location>
        <begin position="603"/>
        <end position="615"/>
    </location>
</feature>
<reference evidence="6" key="1">
    <citation type="journal article" date="2023" name="Genome Biol. Evol.">
        <title>First Whole Genome Sequence and Flow Cytometry Genome Size Data for the Lichen-Forming Fungus Ramalina farinacea (Ascomycota).</title>
        <authorList>
            <person name="Llewellyn T."/>
            <person name="Mian S."/>
            <person name="Hill R."/>
            <person name="Leitch I.J."/>
            <person name="Gaya E."/>
        </authorList>
    </citation>
    <scope>NUCLEOTIDE SEQUENCE</scope>
    <source>
        <strain evidence="6">LIQ254RAFAR</strain>
    </source>
</reference>
<dbReference type="InterPro" id="IPR011009">
    <property type="entry name" value="Kinase-like_dom_sf"/>
</dbReference>
<gene>
    <name evidence="6" type="ORF">OHK93_002832</name>
</gene>
<keyword evidence="7" id="KW-1185">Reference proteome</keyword>
<organism evidence="6 7">
    <name type="scientific">Ramalina farinacea</name>
    <dbReference type="NCBI Taxonomy" id="258253"/>
    <lineage>
        <taxon>Eukaryota</taxon>
        <taxon>Fungi</taxon>
        <taxon>Dikarya</taxon>
        <taxon>Ascomycota</taxon>
        <taxon>Pezizomycotina</taxon>
        <taxon>Lecanoromycetes</taxon>
        <taxon>OSLEUM clade</taxon>
        <taxon>Lecanoromycetidae</taxon>
        <taxon>Lecanorales</taxon>
        <taxon>Lecanorineae</taxon>
        <taxon>Ramalinaceae</taxon>
        <taxon>Ramalina</taxon>
    </lineage>
</organism>